<evidence type="ECO:0000259" key="5">
    <source>
        <dbReference type="SMART" id="SM01135"/>
    </source>
</evidence>
<dbReference type="InterPro" id="IPR033471">
    <property type="entry name" value="DIRP"/>
</dbReference>
<dbReference type="GO" id="GO:0017053">
    <property type="term" value="C:transcription repressor complex"/>
    <property type="evidence" value="ECO:0007669"/>
    <property type="project" value="InterPro"/>
</dbReference>
<feature type="compositionally biased region" description="Low complexity" evidence="4">
    <location>
        <begin position="87"/>
        <end position="104"/>
    </location>
</feature>
<comment type="caution">
    <text evidence="8">The sequence shown here is derived from an EMBL/GenBank/DDBJ whole genome shotgun (WGS) entry which is preliminary data.</text>
</comment>
<organism evidence="8 9">
    <name type="scientific">Macrostomum lignano</name>
    <dbReference type="NCBI Taxonomy" id="282301"/>
    <lineage>
        <taxon>Eukaryota</taxon>
        <taxon>Metazoa</taxon>
        <taxon>Spiralia</taxon>
        <taxon>Lophotrochozoa</taxon>
        <taxon>Platyhelminthes</taxon>
        <taxon>Rhabditophora</taxon>
        <taxon>Macrostomorpha</taxon>
        <taxon>Macrostomida</taxon>
        <taxon>Macrostomidae</taxon>
        <taxon>Macrostomum</taxon>
    </lineage>
</organism>
<evidence type="ECO:0000313" key="8">
    <source>
        <dbReference type="EMBL" id="PAA87450.1"/>
    </source>
</evidence>
<dbReference type="InterPro" id="IPR045831">
    <property type="entry name" value="LIN9_C"/>
</dbReference>
<sequence>METGYEEFVAGSGHSATVGASTRSKSSSSARQKQRQQQQQFDKLQAKLAKLAKHKKLAAKTGAPAATAAAAAATAATSKKKKKQQKAAEQQQQQQVQKQQQQSRLSKKQQKQLKERQSGSGRSSGRAEAAAAYQNDDTLYDYGPEAQVFLRMQSSFGGADASAGATSVKERKQAKPAKLNKAKVRQQLDSGQGFGLPQQQQQAHQLHQHHQQQRHLQRQHHHHQLQQQHQLYPSEQRNTCAMNATHLKNMLKLPKAHRWVFYEWFYSNLDRPLFLGPNDFQNCLRETFPLLRTRRLTRAQWSLIRKLLGKPRRCSPAFFAEERRALHERRDKIRSLQRRRSLKEGESVRELPDDLRVPMPLIIGTNVVARVRYPTDGLYAGVVDAIDGYNHCYRVTFVKQPLGTRSIPDYEVRSIMEQESIPLASYKTNHQPSRALFTPARLLAQSSANSASASGHRIGGVGDIGEVTPGGVVKLGGLTSAAAAEMPPLVVSSVTRSAQMLGLNEEDSFSGYAIRFLLVLTRLMKMVERKKRCLDDLRQLNDQAELLVTSARPASLQLVHDYSACLLGLRRLNTELRPHLTSAAQLAGELGHERGLPPDPAVELKSKAGELAVSAVSRAETRLAGGPLRNLKSADLVTQLVTLLALLRRVAERRPEEQDYGPVRSLLAEVKASLHSGNVSFFENTVEVHLQAVLARLDEGAPLHPFHLRAASNYF</sequence>
<comment type="subcellular location">
    <subcellularLocation>
        <location evidence="1">Nucleus</location>
    </subcellularLocation>
</comment>
<dbReference type="SUPFAM" id="SSF81995">
    <property type="entry name" value="beta-sandwich domain of Sec23/24"/>
    <property type="match status" value="1"/>
</dbReference>
<feature type="compositionally biased region" description="Basic residues" evidence="4">
    <location>
        <begin position="206"/>
        <end position="224"/>
    </location>
</feature>
<feature type="compositionally biased region" description="Low complexity" evidence="4">
    <location>
        <begin position="158"/>
        <end position="167"/>
    </location>
</feature>
<evidence type="ECO:0000256" key="2">
    <source>
        <dbReference type="ARBA" id="ARBA00006732"/>
    </source>
</evidence>
<dbReference type="GO" id="GO:0005654">
    <property type="term" value="C:nucleoplasm"/>
    <property type="evidence" value="ECO:0007669"/>
    <property type="project" value="TreeGrafter"/>
</dbReference>
<evidence type="ECO:0000313" key="7">
    <source>
        <dbReference type="EMBL" id="PAA68938.1"/>
    </source>
</evidence>
<dbReference type="Pfam" id="PF19438">
    <property type="entry name" value="LIN9_C"/>
    <property type="match status" value="1"/>
</dbReference>
<evidence type="ECO:0000256" key="4">
    <source>
        <dbReference type="SAM" id="MobiDB-lite"/>
    </source>
</evidence>
<dbReference type="STRING" id="282301.A0A267GN63"/>
<dbReference type="Pfam" id="PF06584">
    <property type="entry name" value="DIRP"/>
    <property type="match status" value="1"/>
</dbReference>
<feature type="compositionally biased region" description="Low complexity" evidence="4">
    <location>
        <begin position="20"/>
        <end position="49"/>
    </location>
</feature>
<protein>
    <recommendedName>
        <fullName evidence="5">DIRP domain-containing protein</fullName>
    </recommendedName>
</protein>
<proteinExistence type="inferred from homology"/>
<dbReference type="EMBL" id="NIVC01002368">
    <property type="protein sequence ID" value="PAA58498.1"/>
    <property type="molecule type" value="Genomic_DNA"/>
</dbReference>
<dbReference type="AlphaFoldDB" id="A0A267GN63"/>
<dbReference type="GO" id="GO:0006357">
    <property type="term" value="P:regulation of transcription by RNA polymerase II"/>
    <property type="evidence" value="ECO:0007669"/>
    <property type="project" value="TreeGrafter"/>
</dbReference>
<dbReference type="InterPro" id="IPR010561">
    <property type="entry name" value="LIN-9/ALY1"/>
</dbReference>
<feature type="compositionally biased region" description="Low complexity" evidence="4">
    <location>
        <begin position="59"/>
        <end position="77"/>
    </location>
</feature>
<feature type="region of interest" description="Disordered" evidence="4">
    <location>
        <begin position="158"/>
        <end position="231"/>
    </location>
</feature>
<dbReference type="Proteomes" id="UP000215902">
    <property type="component" value="Unassembled WGS sequence"/>
</dbReference>
<evidence type="ECO:0000256" key="1">
    <source>
        <dbReference type="ARBA" id="ARBA00004123"/>
    </source>
</evidence>
<feature type="domain" description="DIRP" evidence="5">
    <location>
        <begin position="265"/>
        <end position="373"/>
    </location>
</feature>
<evidence type="ECO:0000313" key="9">
    <source>
        <dbReference type="Proteomes" id="UP000215902"/>
    </source>
</evidence>
<dbReference type="OrthoDB" id="2339771at2759"/>
<evidence type="ECO:0000313" key="6">
    <source>
        <dbReference type="EMBL" id="PAA58498.1"/>
    </source>
</evidence>
<reference evidence="8 9" key="1">
    <citation type="submission" date="2017-06" db="EMBL/GenBank/DDBJ databases">
        <title>A platform for efficient transgenesis in Macrostomum lignano, a flatworm model organism for stem cell research.</title>
        <authorList>
            <person name="Berezikov E."/>
        </authorList>
    </citation>
    <scope>NUCLEOTIDE SEQUENCE [LARGE SCALE GENOMIC DNA]</scope>
    <source>
        <strain evidence="8">DV1</strain>
        <tissue evidence="8">Whole organism</tissue>
    </source>
</reference>
<accession>A0A267GN63</accession>
<dbReference type="GO" id="GO:0003677">
    <property type="term" value="F:DNA binding"/>
    <property type="evidence" value="ECO:0007669"/>
    <property type="project" value="TreeGrafter"/>
</dbReference>
<evidence type="ECO:0000256" key="3">
    <source>
        <dbReference type="ARBA" id="ARBA00023242"/>
    </source>
</evidence>
<dbReference type="EMBL" id="NIVC01000230">
    <property type="protein sequence ID" value="PAA87450.1"/>
    <property type="molecule type" value="Genomic_DNA"/>
</dbReference>
<feature type="region of interest" description="Disordered" evidence="4">
    <location>
        <begin position="1"/>
        <end position="130"/>
    </location>
</feature>
<dbReference type="EMBL" id="NIVC01001362">
    <property type="protein sequence ID" value="PAA68938.1"/>
    <property type="molecule type" value="Genomic_DNA"/>
</dbReference>
<comment type="similarity">
    <text evidence="2">Belongs to the lin-9 family.</text>
</comment>
<keyword evidence="9" id="KW-1185">Reference proteome</keyword>
<dbReference type="GO" id="GO:0051726">
    <property type="term" value="P:regulation of cell cycle"/>
    <property type="evidence" value="ECO:0007669"/>
    <property type="project" value="TreeGrafter"/>
</dbReference>
<feature type="compositionally biased region" description="Low complexity" evidence="4">
    <location>
        <begin position="118"/>
        <end position="130"/>
    </location>
</feature>
<dbReference type="SMART" id="SM01135">
    <property type="entry name" value="DIRP"/>
    <property type="match status" value="1"/>
</dbReference>
<keyword evidence="3" id="KW-0539">Nucleus</keyword>
<dbReference type="GO" id="GO:0006351">
    <property type="term" value="P:DNA-templated transcription"/>
    <property type="evidence" value="ECO:0007669"/>
    <property type="project" value="InterPro"/>
</dbReference>
<dbReference type="PANTHER" id="PTHR21689:SF2">
    <property type="entry name" value="PROTEIN LIN-9 HOMOLOG"/>
    <property type="match status" value="1"/>
</dbReference>
<gene>
    <name evidence="7" type="ORF">BOX15_Mlig002749g1</name>
    <name evidence="8" type="ORF">BOX15_Mlig002749g2</name>
    <name evidence="6" type="ORF">BOX15_Mlig021192g1</name>
</gene>
<dbReference type="PANTHER" id="PTHR21689">
    <property type="entry name" value="LIN-9"/>
    <property type="match status" value="1"/>
</dbReference>
<feature type="compositionally biased region" description="Basic residues" evidence="4">
    <location>
        <begin position="174"/>
        <end position="184"/>
    </location>
</feature>
<name>A0A267GN63_9PLAT</name>